<dbReference type="FunFam" id="3.40.50.300:FF:000537">
    <property type="entry name" value="Bloom syndrome RecQ-like helicase"/>
    <property type="match status" value="1"/>
</dbReference>
<feature type="region of interest" description="Disordered" evidence="23">
    <location>
        <begin position="310"/>
        <end position="330"/>
    </location>
</feature>
<dbReference type="FunFam" id="3.40.50.300:FF:000340">
    <property type="entry name" value="Bloom syndrome, RecQ helicase"/>
    <property type="match status" value="1"/>
</dbReference>
<dbReference type="Gene3D" id="1.10.10.10">
    <property type="entry name" value="Winged helix-like DNA-binding domain superfamily/Winged helix DNA-binding domain"/>
    <property type="match status" value="1"/>
</dbReference>
<feature type="region of interest" description="Disordered" evidence="23">
    <location>
        <begin position="507"/>
        <end position="532"/>
    </location>
</feature>
<evidence type="ECO:0000256" key="10">
    <source>
        <dbReference type="ARBA" id="ARBA00022833"/>
    </source>
</evidence>
<feature type="compositionally biased region" description="Basic residues" evidence="23">
    <location>
        <begin position="385"/>
        <end position="395"/>
    </location>
</feature>
<dbReference type="SUPFAM" id="SSF52540">
    <property type="entry name" value="P-loop containing nucleoside triphosphate hydrolases"/>
    <property type="match status" value="2"/>
</dbReference>
<keyword evidence="14" id="KW-0413">Isomerase</keyword>
<keyword evidence="15" id="KW-0539">Nucleus</keyword>
<dbReference type="SMART" id="SM00487">
    <property type="entry name" value="DEXDc"/>
    <property type="match status" value="1"/>
</dbReference>
<dbReference type="InterPro" id="IPR014001">
    <property type="entry name" value="Helicase_ATP-bd"/>
</dbReference>
<dbReference type="GO" id="GO:0005737">
    <property type="term" value="C:cytoplasm"/>
    <property type="evidence" value="ECO:0007669"/>
    <property type="project" value="TreeGrafter"/>
</dbReference>
<comment type="catalytic activity">
    <reaction evidence="16">
        <text>Couples ATP hydrolysis with the unwinding of duplex DNA by translocating in the 3'-5' direction.</text>
        <dbReference type="EC" id="5.6.2.4"/>
    </reaction>
</comment>
<reference evidence="27" key="1">
    <citation type="submission" date="2020-11" db="EMBL/GenBank/DDBJ databases">
        <authorList>
            <person name="Whiteford S."/>
        </authorList>
    </citation>
    <scope>NUCLEOTIDE SEQUENCE</scope>
</reference>
<dbReference type="Pfam" id="PF16124">
    <property type="entry name" value="RecQ_Zn_bind"/>
    <property type="match status" value="1"/>
</dbReference>
<dbReference type="InterPro" id="IPR032284">
    <property type="entry name" value="RecQ_Zn-bd"/>
</dbReference>
<feature type="compositionally biased region" description="Low complexity" evidence="23">
    <location>
        <begin position="27"/>
        <end position="45"/>
    </location>
</feature>
<evidence type="ECO:0000256" key="11">
    <source>
        <dbReference type="ARBA" id="ARBA00022840"/>
    </source>
</evidence>
<feature type="compositionally biased region" description="Polar residues" evidence="23">
    <location>
        <begin position="1350"/>
        <end position="1359"/>
    </location>
</feature>
<dbReference type="PANTHER" id="PTHR13710:SF153">
    <property type="entry name" value="RECQ-LIKE DNA HELICASE BLM"/>
    <property type="match status" value="1"/>
</dbReference>
<evidence type="ECO:0000256" key="4">
    <source>
        <dbReference type="ARBA" id="ARBA00022705"/>
    </source>
</evidence>
<dbReference type="PROSITE" id="PS50967">
    <property type="entry name" value="HRDC"/>
    <property type="match status" value="1"/>
</dbReference>
<feature type="compositionally biased region" description="Low complexity" evidence="23">
    <location>
        <begin position="63"/>
        <end position="80"/>
    </location>
</feature>
<evidence type="ECO:0000259" key="24">
    <source>
        <dbReference type="PROSITE" id="PS50967"/>
    </source>
</evidence>
<keyword evidence="4" id="KW-0235">DNA replication</keyword>
<dbReference type="NCBIfam" id="TIGR00614">
    <property type="entry name" value="recQ_fam"/>
    <property type="match status" value="1"/>
</dbReference>
<feature type="region of interest" description="Disordered" evidence="23">
    <location>
        <begin position="183"/>
        <end position="202"/>
    </location>
</feature>
<feature type="compositionally biased region" description="Basic and acidic residues" evidence="23">
    <location>
        <begin position="193"/>
        <end position="202"/>
    </location>
</feature>
<evidence type="ECO:0000256" key="8">
    <source>
        <dbReference type="ARBA" id="ARBA00022801"/>
    </source>
</evidence>
<feature type="domain" description="HRDC" evidence="24">
    <location>
        <begin position="1258"/>
        <end position="1338"/>
    </location>
</feature>
<dbReference type="EC" id="5.6.2.4" evidence="17"/>
<dbReference type="InterPro" id="IPR027417">
    <property type="entry name" value="P-loop_NTPase"/>
</dbReference>
<evidence type="ECO:0000256" key="5">
    <source>
        <dbReference type="ARBA" id="ARBA00022723"/>
    </source>
</evidence>
<dbReference type="GO" id="GO:0009378">
    <property type="term" value="F:four-way junction helicase activity"/>
    <property type="evidence" value="ECO:0007669"/>
    <property type="project" value="TreeGrafter"/>
</dbReference>
<feature type="region of interest" description="Disordered" evidence="23">
    <location>
        <begin position="1"/>
        <end position="170"/>
    </location>
</feature>
<keyword evidence="5" id="KW-0479">Metal-binding</keyword>
<comment type="subcellular location">
    <subcellularLocation>
        <location evidence="2">Nucleus</location>
    </subcellularLocation>
</comment>
<keyword evidence="12" id="KW-0238">DNA-binding</keyword>
<dbReference type="GO" id="GO:0005634">
    <property type="term" value="C:nucleus"/>
    <property type="evidence" value="ECO:0007669"/>
    <property type="project" value="UniProtKB-SubCell"/>
</dbReference>
<dbReference type="PROSITE" id="PS51192">
    <property type="entry name" value="HELICASE_ATP_BIND_1"/>
    <property type="match status" value="1"/>
</dbReference>
<evidence type="ECO:0000256" key="21">
    <source>
        <dbReference type="ARBA" id="ARBA00076065"/>
    </source>
</evidence>
<evidence type="ECO:0000256" key="7">
    <source>
        <dbReference type="ARBA" id="ARBA00022763"/>
    </source>
</evidence>
<protein>
    <recommendedName>
        <fullName evidence="20">RecQ-like DNA helicase BLM</fullName>
        <ecNumber evidence="17">5.6.2.4</ecNumber>
    </recommendedName>
    <alternativeName>
        <fullName evidence="21">Bloom syndrome protein homolog</fullName>
    </alternativeName>
    <alternativeName>
        <fullName evidence="18">DNA 3'-5' helicase BLM</fullName>
    </alternativeName>
    <alternativeName>
        <fullName evidence="22">RecQ helicase homolog</fullName>
    </alternativeName>
</protein>
<evidence type="ECO:0000256" key="13">
    <source>
        <dbReference type="ARBA" id="ARBA00023204"/>
    </source>
</evidence>
<dbReference type="GO" id="GO:0003677">
    <property type="term" value="F:DNA binding"/>
    <property type="evidence" value="ECO:0007669"/>
    <property type="project" value="UniProtKB-KW"/>
</dbReference>
<evidence type="ECO:0000256" key="19">
    <source>
        <dbReference type="ARBA" id="ARBA00049360"/>
    </source>
</evidence>
<dbReference type="Proteomes" id="UP000653454">
    <property type="component" value="Unassembled WGS sequence"/>
</dbReference>
<dbReference type="GO" id="GO:0016787">
    <property type="term" value="F:hydrolase activity"/>
    <property type="evidence" value="ECO:0007669"/>
    <property type="project" value="UniProtKB-KW"/>
</dbReference>
<comment type="similarity">
    <text evidence="3">Belongs to the helicase family. RecQ subfamily.</text>
</comment>
<name>A0A8S4FTQ3_PLUXY</name>
<feature type="compositionally biased region" description="Polar residues" evidence="23">
    <location>
        <begin position="8"/>
        <end position="18"/>
    </location>
</feature>
<keyword evidence="9" id="KW-0347">Helicase</keyword>
<keyword evidence="28" id="KW-1185">Reference proteome</keyword>
<dbReference type="GO" id="GO:0007131">
    <property type="term" value="P:reciprocal meiotic recombination"/>
    <property type="evidence" value="ECO:0007669"/>
    <property type="project" value="UniProtKB-ARBA"/>
</dbReference>
<dbReference type="GO" id="GO:0043138">
    <property type="term" value="F:3'-5' DNA helicase activity"/>
    <property type="evidence" value="ECO:0007669"/>
    <property type="project" value="UniProtKB-EC"/>
</dbReference>
<feature type="compositionally biased region" description="Basic residues" evidence="23">
    <location>
        <begin position="1391"/>
        <end position="1407"/>
    </location>
</feature>
<keyword evidence="11" id="KW-0067">ATP-binding</keyword>
<evidence type="ECO:0000256" key="15">
    <source>
        <dbReference type="ARBA" id="ARBA00023242"/>
    </source>
</evidence>
<dbReference type="InterPro" id="IPR010997">
    <property type="entry name" value="HRDC-like_sf"/>
</dbReference>
<dbReference type="InterPro" id="IPR011545">
    <property type="entry name" value="DEAD/DEAH_box_helicase_dom"/>
</dbReference>
<evidence type="ECO:0000256" key="22">
    <source>
        <dbReference type="ARBA" id="ARBA00076271"/>
    </source>
</evidence>
<comment type="catalytic activity">
    <reaction evidence="19">
        <text>ATP + H2O = ADP + phosphate + H(+)</text>
        <dbReference type="Rhea" id="RHEA:13065"/>
        <dbReference type="ChEBI" id="CHEBI:15377"/>
        <dbReference type="ChEBI" id="CHEBI:15378"/>
        <dbReference type="ChEBI" id="CHEBI:30616"/>
        <dbReference type="ChEBI" id="CHEBI:43474"/>
        <dbReference type="ChEBI" id="CHEBI:456216"/>
    </reaction>
</comment>
<dbReference type="EMBL" id="CAJHNJ030000040">
    <property type="protein sequence ID" value="CAG9130049.1"/>
    <property type="molecule type" value="Genomic_DNA"/>
</dbReference>
<dbReference type="InterPro" id="IPR002464">
    <property type="entry name" value="DNA/RNA_helicase_DEAH_CS"/>
</dbReference>
<dbReference type="GO" id="GO:0005694">
    <property type="term" value="C:chromosome"/>
    <property type="evidence" value="ECO:0007669"/>
    <property type="project" value="TreeGrafter"/>
</dbReference>
<evidence type="ECO:0000256" key="3">
    <source>
        <dbReference type="ARBA" id="ARBA00005446"/>
    </source>
</evidence>
<feature type="domain" description="Helicase C-terminal" evidence="26">
    <location>
        <begin position="898"/>
        <end position="1048"/>
    </location>
</feature>
<dbReference type="Gene3D" id="3.40.50.300">
    <property type="entry name" value="P-loop containing nucleotide triphosphate hydrolases"/>
    <property type="match status" value="3"/>
</dbReference>
<organism evidence="27 28">
    <name type="scientific">Plutella xylostella</name>
    <name type="common">Diamondback moth</name>
    <name type="synonym">Plutella maculipennis</name>
    <dbReference type="NCBI Taxonomy" id="51655"/>
    <lineage>
        <taxon>Eukaryota</taxon>
        <taxon>Metazoa</taxon>
        <taxon>Ecdysozoa</taxon>
        <taxon>Arthropoda</taxon>
        <taxon>Hexapoda</taxon>
        <taxon>Insecta</taxon>
        <taxon>Pterygota</taxon>
        <taxon>Neoptera</taxon>
        <taxon>Endopterygota</taxon>
        <taxon>Lepidoptera</taxon>
        <taxon>Glossata</taxon>
        <taxon>Ditrysia</taxon>
        <taxon>Yponomeutoidea</taxon>
        <taxon>Plutellidae</taxon>
        <taxon>Plutella</taxon>
    </lineage>
</organism>
<evidence type="ECO:0000256" key="18">
    <source>
        <dbReference type="ARBA" id="ARBA00044542"/>
    </source>
</evidence>
<feature type="domain" description="Helicase ATP-binding" evidence="25">
    <location>
        <begin position="701"/>
        <end position="876"/>
    </location>
</feature>
<sequence>MASKKPTKQFSMANFVTRNSKDSRNASPSSPKSAATKSSKFTFKTKSTDKPWTPPFKPATDNSGFGTSSTTSYTSQASGSIPHSNNINDLKRDQPFNNDSNDIFDGMDVDYDDIHEIKSKTPTPNKEQDRSIRISATPSPPKPKHTEAGGSKKLQTPSKVSPKKGRDSLRKLKLDESIGDFLNNISNHPALRSSDREKLNSDDKDECKMMYIELLEKISNAFDRIPDSIKEKLPGFDSTYYTKMKNLGSKLKHIIQKESPNGIHKKVSKLKLDSSEKNKRKKSICDDSPSQMYVHDDIDDFDLESSQIPGKKPIFDDEPATNSDTSTPDFINFNKGAGPSKTIYSDLMAKKSLSFDTFSPNASRIEDKTLQSDSELDVSGNQNKSKGKFVFKRPSRLTIEGPSDKSTPIRDAPSSTLERLRNATEKLKPMVEQPTTSVAPMCNSSVQFQPPQLSKSSLMNCNKPCTIVSPIVQQPEPDYDDEEDTININFDDEADILPESSVINITDSLPLSDSHPNTQVVNGKEIPVDDDGWPEYRIEDFEEEMDALDTSNNEQKVINLMELSVVKEKKKSKYEGMGDFAVGTKNDGITGEFDGTSYPHSSLMMEALRERFGLRSFRPNQLQAANATLLGHDCFVLMPTGGGQSLIYIEIYTLLVRTEGQTMTSSTDPYGPPSPHSSLMMEALRERFGLRSFRPNQLQAANATLLGHDCFVLMPTGGGKSLCYQLPAILTPGVTIVISPLKSLIMDQVNKLLSLDIPAAHLSGDVSLAEVDEIYHKLSMREPLLKLLYVTPEKISSSPKFQSMLDALYSREKIARFVIDEAHCVSQWGHDFRPDYKKLFILRERFPRAPLMALTATATPRVRLDILHQLKVTNCKWFLCSFNRPNLKYEVVEKKPKSVNQEIAKIIKEKFMNVSGIVYCLSRRECEMLCEDLRKAGIQAGAYHAGLSDKKREAVQSGWVADRHKVICATIAFGMGVDKADVRYVIHHSMPKSVEGYYQETGRAGRDGEPALCLMYYSYTDVIRYRRLLDMERNASAEAKRVHIENLLRIVEVCESVGECRRSQVLSYLGERLSPDQCDPKCDNCMRKDEFKPVDVTEDCKRIVRWPVDVTEDCKRIVRWPVDVTEDCKRIVRWVRSASTGRAQYTLLHVADALRGSMQQRLKELQNSDIHGRCKTWPRGDPPRLLRQLVVRGLLAERLVLHNDIASAYLALGPQVDQLMNGNLKIIFPMKCEKKSSLVTSSDPSRLAPAAPVTALVRRIEDRCYADLVEACREMGAARNITLVAVMPLAALKAMAARLPETAEDMLSLPHVTRANYDKFGHQLLTITSQYAVEKMGLLMQYQDELEAETSAQAAPQNDFQDDSGAGSDTDWGALGRASGGGSSGGGYRGRGGRRGGVRKRFKRGGGKAKTASAAKKKAVRGGAGGAGRGSPAAAPSWKTTVGHKLGTMPMPKHSSVVNTRPGVFKNNKLSSL</sequence>
<evidence type="ECO:0000256" key="23">
    <source>
        <dbReference type="SAM" id="MobiDB-lite"/>
    </source>
</evidence>
<evidence type="ECO:0000256" key="20">
    <source>
        <dbReference type="ARBA" id="ARBA00073450"/>
    </source>
</evidence>
<dbReference type="Gene3D" id="1.10.150.80">
    <property type="entry name" value="HRDC domain"/>
    <property type="match status" value="1"/>
</dbReference>
<dbReference type="PROSITE" id="PS51194">
    <property type="entry name" value="HELICASE_CTER"/>
    <property type="match status" value="1"/>
</dbReference>
<dbReference type="InterPro" id="IPR018982">
    <property type="entry name" value="RQC_domain"/>
</dbReference>
<keyword evidence="6" id="KW-0547">Nucleotide-binding</keyword>
<dbReference type="PANTHER" id="PTHR13710">
    <property type="entry name" value="DNA HELICASE RECQ FAMILY MEMBER"/>
    <property type="match status" value="1"/>
</dbReference>
<evidence type="ECO:0000256" key="17">
    <source>
        <dbReference type="ARBA" id="ARBA00034808"/>
    </source>
</evidence>
<dbReference type="SUPFAM" id="SSF47819">
    <property type="entry name" value="HRDC-like"/>
    <property type="match status" value="1"/>
</dbReference>
<evidence type="ECO:0000259" key="25">
    <source>
        <dbReference type="PROSITE" id="PS51192"/>
    </source>
</evidence>
<gene>
    <name evidence="27" type="ORF">PLXY2_LOCUS9765</name>
</gene>
<dbReference type="Pfam" id="PF00570">
    <property type="entry name" value="HRDC"/>
    <property type="match status" value="1"/>
</dbReference>
<dbReference type="SUPFAM" id="SSF46785">
    <property type="entry name" value="Winged helix' DNA-binding domain"/>
    <property type="match status" value="1"/>
</dbReference>
<dbReference type="Pfam" id="PF00271">
    <property type="entry name" value="Helicase_C"/>
    <property type="match status" value="1"/>
</dbReference>
<evidence type="ECO:0000256" key="1">
    <source>
        <dbReference type="ARBA" id="ARBA00001947"/>
    </source>
</evidence>
<comment type="cofactor">
    <cofactor evidence="1">
        <name>Zn(2+)</name>
        <dbReference type="ChEBI" id="CHEBI:29105"/>
    </cofactor>
</comment>
<keyword evidence="8" id="KW-0378">Hydrolase</keyword>
<feature type="compositionally biased region" description="Polar residues" evidence="23">
    <location>
        <begin position="507"/>
        <end position="521"/>
    </location>
</feature>
<dbReference type="CDD" id="cd18794">
    <property type="entry name" value="SF2_C_RecQ"/>
    <property type="match status" value="1"/>
</dbReference>
<feature type="region of interest" description="Disordered" evidence="23">
    <location>
        <begin position="369"/>
        <end position="414"/>
    </location>
</feature>
<keyword evidence="10" id="KW-0862">Zinc</keyword>
<feature type="region of interest" description="Disordered" evidence="23">
    <location>
        <begin position="265"/>
        <end position="293"/>
    </location>
</feature>
<keyword evidence="7" id="KW-0227">DNA damage</keyword>
<dbReference type="PROSITE" id="PS00690">
    <property type="entry name" value="DEAH_ATP_HELICASE"/>
    <property type="match status" value="1"/>
</dbReference>
<evidence type="ECO:0000256" key="16">
    <source>
        <dbReference type="ARBA" id="ARBA00034617"/>
    </source>
</evidence>
<dbReference type="InterPro" id="IPR044876">
    <property type="entry name" value="HRDC_dom_sf"/>
</dbReference>
<feature type="region of interest" description="Disordered" evidence="23">
    <location>
        <begin position="1349"/>
        <end position="1473"/>
    </location>
</feature>
<dbReference type="InterPro" id="IPR004589">
    <property type="entry name" value="DNA_helicase_ATP-dep_RecQ"/>
</dbReference>
<dbReference type="InterPro" id="IPR001650">
    <property type="entry name" value="Helicase_C-like"/>
</dbReference>
<dbReference type="GO" id="GO:0000724">
    <property type="term" value="P:double-strand break repair via homologous recombination"/>
    <property type="evidence" value="ECO:0007669"/>
    <property type="project" value="TreeGrafter"/>
</dbReference>
<dbReference type="InterPro" id="IPR002121">
    <property type="entry name" value="HRDC_dom"/>
</dbReference>
<comment type="caution">
    <text evidence="27">The sequence shown here is derived from an EMBL/GenBank/DDBJ whole genome shotgun (WGS) entry which is preliminary data.</text>
</comment>
<evidence type="ECO:0000256" key="14">
    <source>
        <dbReference type="ARBA" id="ARBA00023235"/>
    </source>
</evidence>
<dbReference type="GO" id="GO:0006260">
    <property type="term" value="P:DNA replication"/>
    <property type="evidence" value="ECO:0007669"/>
    <property type="project" value="UniProtKB-KW"/>
</dbReference>
<evidence type="ECO:0000313" key="27">
    <source>
        <dbReference type="EMBL" id="CAG9130049.1"/>
    </source>
</evidence>
<dbReference type="InterPro" id="IPR036390">
    <property type="entry name" value="WH_DNA-bd_sf"/>
</dbReference>
<dbReference type="GO" id="GO:0005524">
    <property type="term" value="F:ATP binding"/>
    <property type="evidence" value="ECO:0007669"/>
    <property type="project" value="UniProtKB-KW"/>
</dbReference>
<evidence type="ECO:0000259" key="26">
    <source>
        <dbReference type="PROSITE" id="PS51194"/>
    </source>
</evidence>
<keyword evidence="13" id="KW-0234">DNA repair</keyword>
<evidence type="ECO:0000256" key="2">
    <source>
        <dbReference type="ARBA" id="ARBA00004123"/>
    </source>
</evidence>
<accession>A0A8S4FTQ3</accession>
<evidence type="ECO:0000256" key="6">
    <source>
        <dbReference type="ARBA" id="ARBA00022741"/>
    </source>
</evidence>
<dbReference type="SMART" id="SM00341">
    <property type="entry name" value="HRDC"/>
    <property type="match status" value="1"/>
</dbReference>
<dbReference type="Pfam" id="PF09382">
    <property type="entry name" value="RQC"/>
    <property type="match status" value="1"/>
</dbReference>
<dbReference type="GO" id="GO:0046872">
    <property type="term" value="F:metal ion binding"/>
    <property type="evidence" value="ECO:0007669"/>
    <property type="project" value="UniProtKB-KW"/>
</dbReference>
<evidence type="ECO:0000256" key="9">
    <source>
        <dbReference type="ARBA" id="ARBA00022806"/>
    </source>
</evidence>
<feature type="compositionally biased region" description="Polar residues" evidence="23">
    <location>
        <begin position="320"/>
        <end position="329"/>
    </location>
</feature>
<dbReference type="SMART" id="SM00490">
    <property type="entry name" value="HELICc"/>
    <property type="match status" value="1"/>
</dbReference>
<evidence type="ECO:0000256" key="12">
    <source>
        <dbReference type="ARBA" id="ARBA00023125"/>
    </source>
</evidence>
<evidence type="ECO:0000313" key="28">
    <source>
        <dbReference type="Proteomes" id="UP000653454"/>
    </source>
</evidence>
<dbReference type="Pfam" id="PF00270">
    <property type="entry name" value="DEAD"/>
    <property type="match status" value="1"/>
</dbReference>
<feature type="compositionally biased region" description="Gly residues" evidence="23">
    <location>
        <begin position="1378"/>
        <end position="1390"/>
    </location>
</feature>
<dbReference type="SMART" id="SM00956">
    <property type="entry name" value="RQC"/>
    <property type="match status" value="1"/>
</dbReference>
<dbReference type="InterPro" id="IPR036388">
    <property type="entry name" value="WH-like_DNA-bd_sf"/>
</dbReference>
<proteinExistence type="inferred from homology"/>